<accession>A0ABU6J0L5</accession>
<gene>
    <name evidence="1" type="ORF">VJ920_09970</name>
</gene>
<sequence length="161" mass="18245">MSNVPPSKREPSNIEYVCNAAKLFSYTLDCAIKLPKRWTFLLTERAVDAAARVLEHAKAANSIYVSCAADADLRRLHLDQAYCYSQVLASYVDEMFARFPSREDGRGACISQAAYLRWVEAIDREFKLVRGVMASDRKRFARYYERDGPSSAVSQLGLFDI</sequence>
<dbReference type="RefSeq" id="WP_326455033.1">
    <property type="nucleotide sequence ID" value="NZ_JAYMFH010000015.1"/>
</dbReference>
<dbReference type="Proteomes" id="UP001343724">
    <property type="component" value="Unassembled WGS sequence"/>
</dbReference>
<organism evidence="1 2">
    <name type="scientific">Adlercreutzia shanghongiae</name>
    <dbReference type="NCBI Taxonomy" id="3111773"/>
    <lineage>
        <taxon>Bacteria</taxon>
        <taxon>Bacillati</taxon>
        <taxon>Actinomycetota</taxon>
        <taxon>Coriobacteriia</taxon>
        <taxon>Eggerthellales</taxon>
        <taxon>Eggerthellaceae</taxon>
        <taxon>Adlercreutzia</taxon>
    </lineage>
</organism>
<protein>
    <submittedName>
        <fullName evidence="1">Uncharacterized protein</fullName>
    </submittedName>
</protein>
<name>A0ABU6J0L5_9ACTN</name>
<comment type="caution">
    <text evidence="1">The sequence shown here is derived from an EMBL/GenBank/DDBJ whole genome shotgun (WGS) entry which is preliminary data.</text>
</comment>
<evidence type="ECO:0000313" key="2">
    <source>
        <dbReference type="Proteomes" id="UP001343724"/>
    </source>
</evidence>
<proteinExistence type="predicted"/>
<evidence type="ECO:0000313" key="1">
    <source>
        <dbReference type="EMBL" id="MEC4295637.1"/>
    </source>
</evidence>
<keyword evidence="2" id="KW-1185">Reference proteome</keyword>
<dbReference type="EMBL" id="JAYMFH010000015">
    <property type="protein sequence ID" value="MEC4295637.1"/>
    <property type="molecule type" value="Genomic_DNA"/>
</dbReference>
<reference evidence="1 2" key="1">
    <citation type="submission" date="2024-01" db="EMBL/GenBank/DDBJ databases">
        <title>novel species in genus Adlercreutzia.</title>
        <authorList>
            <person name="Liu X."/>
        </authorList>
    </citation>
    <scope>NUCLEOTIDE SEQUENCE [LARGE SCALE GENOMIC DNA]</scope>
    <source>
        <strain evidence="1 2">R22</strain>
    </source>
</reference>